<feature type="signal peptide" evidence="2">
    <location>
        <begin position="1"/>
        <end position="25"/>
    </location>
</feature>
<organism evidence="3">
    <name type="scientific">Daucus carota subsp. sativus</name>
    <name type="common">Carrot</name>
    <dbReference type="NCBI Taxonomy" id="79200"/>
    <lineage>
        <taxon>Eukaryota</taxon>
        <taxon>Viridiplantae</taxon>
        <taxon>Streptophyta</taxon>
        <taxon>Embryophyta</taxon>
        <taxon>Tracheophyta</taxon>
        <taxon>Spermatophyta</taxon>
        <taxon>Magnoliopsida</taxon>
        <taxon>eudicotyledons</taxon>
        <taxon>Gunneridae</taxon>
        <taxon>Pentapetalae</taxon>
        <taxon>asterids</taxon>
        <taxon>campanulids</taxon>
        <taxon>Apiales</taxon>
        <taxon>Apiaceae</taxon>
        <taxon>Apioideae</taxon>
        <taxon>Scandiceae</taxon>
        <taxon>Daucinae</taxon>
        <taxon>Daucus</taxon>
        <taxon>Daucus sect. Daucus</taxon>
    </lineage>
</organism>
<feature type="chain" id="PRO_5007855013" evidence="2">
    <location>
        <begin position="26"/>
        <end position="80"/>
    </location>
</feature>
<feature type="compositionally biased region" description="Gly residues" evidence="1">
    <location>
        <begin position="40"/>
        <end position="51"/>
    </location>
</feature>
<proteinExistence type="predicted"/>
<feature type="region of interest" description="Disordered" evidence="1">
    <location>
        <begin position="29"/>
        <end position="51"/>
    </location>
</feature>
<dbReference type="OMA" id="GHYNRGV"/>
<sequence length="80" mass="8539">MGSKSFLLLALCIAFALLLSSEVAARQLAETRTTTEGGDSDGGGHYNRGVVGGRDRALEEYKPTPYKTPTCVKTCYGMCC</sequence>
<accession>A0A164ZVU7</accession>
<dbReference type="InterPro" id="IPR010800">
    <property type="entry name" value="GRP"/>
</dbReference>
<keyword evidence="2" id="KW-0732">Signal</keyword>
<dbReference type="PANTHER" id="PTHR37389:SF16">
    <property type="entry name" value="GLYCINE-RICH CELL WALL STRUCTURAL PROTEIN"/>
    <property type="match status" value="1"/>
</dbReference>
<gene>
    <name evidence="3" type="ORF">DCAR_019730</name>
    <name evidence="4" type="ORF">DCAR_0522567</name>
</gene>
<dbReference type="EMBL" id="CP093347">
    <property type="protein sequence ID" value="WOH03173.1"/>
    <property type="molecule type" value="Genomic_DNA"/>
</dbReference>
<evidence type="ECO:0000313" key="3">
    <source>
        <dbReference type="EMBL" id="KZM96488.1"/>
    </source>
</evidence>
<keyword evidence="5" id="KW-1185">Reference proteome</keyword>
<reference evidence="3" key="1">
    <citation type="journal article" date="2016" name="Nat. Genet.">
        <title>A high-quality carrot genome assembly provides new insights into carotenoid accumulation and asterid genome evolution.</title>
        <authorList>
            <person name="Iorizzo M."/>
            <person name="Ellison S."/>
            <person name="Senalik D."/>
            <person name="Zeng P."/>
            <person name="Satapoomin P."/>
            <person name="Huang J."/>
            <person name="Bowman M."/>
            <person name="Iovene M."/>
            <person name="Sanseverino W."/>
            <person name="Cavagnaro P."/>
            <person name="Yildiz M."/>
            <person name="Macko-Podgorni A."/>
            <person name="Moranska E."/>
            <person name="Grzebelus E."/>
            <person name="Grzebelus D."/>
            <person name="Ashrafi H."/>
            <person name="Zheng Z."/>
            <person name="Cheng S."/>
            <person name="Spooner D."/>
            <person name="Van Deynze A."/>
            <person name="Simon P."/>
        </authorList>
    </citation>
    <scope>NUCLEOTIDE SEQUENCE [LARGE SCALE GENOMIC DNA]</scope>
    <source>
        <tissue evidence="3">Leaf</tissue>
    </source>
</reference>
<protein>
    <submittedName>
        <fullName evidence="3">Uncharacterized protein</fullName>
    </submittedName>
</protein>
<dbReference type="Gramene" id="KZM96488">
    <property type="protein sequence ID" value="KZM96488"/>
    <property type="gene ID" value="DCAR_019730"/>
</dbReference>
<evidence type="ECO:0000313" key="4">
    <source>
        <dbReference type="EMBL" id="WOH03173.1"/>
    </source>
</evidence>
<evidence type="ECO:0000256" key="1">
    <source>
        <dbReference type="SAM" id="MobiDB-lite"/>
    </source>
</evidence>
<evidence type="ECO:0000256" key="2">
    <source>
        <dbReference type="SAM" id="SignalP"/>
    </source>
</evidence>
<dbReference type="AlphaFoldDB" id="A0A164ZVU7"/>
<reference evidence="4" key="2">
    <citation type="submission" date="2022-03" db="EMBL/GenBank/DDBJ databases">
        <title>Draft title - Genomic analysis of global carrot germplasm unveils the trajectory of domestication and the origin of high carotenoid orange carrot.</title>
        <authorList>
            <person name="Iorizzo M."/>
            <person name="Ellison S."/>
            <person name="Senalik D."/>
            <person name="Macko-Podgorni A."/>
            <person name="Grzebelus D."/>
            <person name="Bostan H."/>
            <person name="Rolling W."/>
            <person name="Curaba J."/>
            <person name="Simon P."/>
        </authorList>
    </citation>
    <scope>NUCLEOTIDE SEQUENCE</scope>
    <source>
        <tissue evidence="4">Leaf</tissue>
    </source>
</reference>
<dbReference type="EMBL" id="LNRQ01000005">
    <property type="protein sequence ID" value="KZM96488.1"/>
    <property type="molecule type" value="Genomic_DNA"/>
</dbReference>
<dbReference type="Proteomes" id="UP000077755">
    <property type="component" value="Chromosome 5"/>
</dbReference>
<evidence type="ECO:0000313" key="5">
    <source>
        <dbReference type="Proteomes" id="UP000077755"/>
    </source>
</evidence>
<dbReference type="PANTHER" id="PTHR37389">
    <property type="entry name" value="NODULIN-24"/>
    <property type="match status" value="1"/>
</dbReference>
<name>A0A164ZVU7_DAUCS</name>